<organism evidence="8 9">
    <name type="scientific">Streptomyces gilvifuscus</name>
    <dbReference type="NCBI Taxonomy" id="1550617"/>
    <lineage>
        <taxon>Bacteria</taxon>
        <taxon>Bacillati</taxon>
        <taxon>Actinomycetota</taxon>
        <taxon>Actinomycetes</taxon>
        <taxon>Kitasatosporales</taxon>
        <taxon>Streptomycetaceae</taxon>
        <taxon>Streptomyces</taxon>
    </lineage>
</organism>
<evidence type="ECO:0000256" key="1">
    <source>
        <dbReference type="ARBA" id="ARBA00004651"/>
    </source>
</evidence>
<feature type="transmembrane region" description="Helical" evidence="6">
    <location>
        <begin position="44"/>
        <end position="62"/>
    </location>
</feature>
<feature type="transmembrane region" description="Helical" evidence="6">
    <location>
        <begin position="424"/>
        <end position="441"/>
    </location>
</feature>
<evidence type="ECO:0000313" key="9">
    <source>
        <dbReference type="Proteomes" id="UP001221328"/>
    </source>
</evidence>
<evidence type="ECO:0000313" key="8">
    <source>
        <dbReference type="EMBL" id="MDC2957834.1"/>
    </source>
</evidence>
<feature type="transmembrane region" description="Helical" evidence="6">
    <location>
        <begin position="133"/>
        <end position="156"/>
    </location>
</feature>
<comment type="subcellular location">
    <subcellularLocation>
        <location evidence="1">Cell membrane</location>
        <topology evidence="1">Multi-pass membrane protein</topology>
    </subcellularLocation>
</comment>
<feature type="transmembrane region" description="Helical" evidence="6">
    <location>
        <begin position="74"/>
        <end position="93"/>
    </location>
</feature>
<dbReference type="CDD" id="cd17321">
    <property type="entry name" value="MFS_MMR_MDR_like"/>
    <property type="match status" value="1"/>
</dbReference>
<dbReference type="Pfam" id="PF07690">
    <property type="entry name" value="MFS_1"/>
    <property type="match status" value="1"/>
</dbReference>
<gene>
    <name evidence="8" type="ORF">PO587_25590</name>
</gene>
<evidence type="ECO:0000259" key="7">
    <source>
        <dbReference type="PROSITE" id="PS50850"/>
    </source>
</evidence>
<protein>
    <submittedName>
        <fullName evidence="8">MFS transporter</fullName>
    </submittedName>
</protein>
<feature type="transmembrane region" description="Helical" evidence="6">
    <location>
        <begin position="266"/>
        <end position="291"/>
    </location>
</feature>
<keyword evidence="3 6" id="KW-1133">Transmembrane helix</keyword>
<dbReference type="Proteomes" id="UP001221328">
    <property type="component" value="Unassembled WGS sequence"/>
</dbReference>
<evidence type="ECO:0000256" key="4">
    <source>
        <dbReference type="ARBA" id="ARBA00023136"/>
    </source>
</evidence>
<dbReference type="PANTHER" id="PTHR42718">
    <property type="entry name" value="MAJOR FACILITATOR SUPERFAMILY MULTIDRUG TRANSPORTER MFSC"/>
    <property type="match status" value="1"/>
</dbReference>
<dbReference type="InterPro" id="IPR020846">
    <property type="entry name" value="MFS_dom"/>
</dbReference>
<dbReference type="Gene3D" id="1.20.1720.10">
    <property type="entry name" value="Multidrug resistance protein D"/>
    <property type="match status" value="1"/>
</dbReference>
<feature type="transmembrane region" description="Helical" evidence="6">
    <location>
        <begin position="162"/>
        <end position="181"/>
    </location>
</feature>
<feature type="transmembrane region" description="Helical" evidence="6">
    <location>
        <begin position="99"/>
        <end position="121"/>
    </location>
</feature>
<keyword evidence="2 6" id="KW-0812">Transmembrane</keyword>
<feature type="domain" description="Major facilitator superfamily (MFS) profile" evidence="7">
    <location>
        <begin position="8"/>
        <end position="446"/>
    </location>
</feature>
<evidence type="ECO:0000256" key="2">
    <source>
        <dbReference type="ARBA" id="ARBA00022692"/>
    </source>
</evidence>
<accession>A0ABT5FZ58</accession>
<dbReference type="InterPro" id="IPR036259">
    <property type="entry name" value="MFS_trans_sf"/>
</dbReference>
<dbReference type="InterPro" id="IPR011701">
    <property type="entry name" value="MFS"/>
</dbReference>
<sequence length="464" mass="46269">MRGQRALALTGSVVGAVVVALDGTILSVVQPTLRRDLDASFAQVQWTSTGYLIAVAGLLVFSGRLGDRYGHQRLFGIGMSGFGAASAGIGLAPGIGWVIALRVIQGVFGALLQPATLGMLRASFPPDRLRMPIAVRTSAIGLAAAAGPVLGGALVAGPGWRAAFFLNVAPTLTLGALALSARGGARRPDRTSPRPVTALDLPGALLLALTLACLVQGLVGLPERGWTPASGAGVAVALATGAVFVRHERRAASPLVPPDLVGSAGVGRAVGVLVVASAALQGTLFTATFLLQNTLGVGPLRMALLSLPLAALMIVAAPCCAVLLRRFGARRTTVAAMAVLAAGIAVLDRATGTLSFCAGFGLLGAGFGTVMVAATHVVVREAAVESAGVAGGLKQTAMNVGPVLGVAVATTLMGSHAGGARLPLIVLAAVAAVGAVVAGSLPERSALMINPGQPGDRSGVPARR</sequence>
<evidence type="ECO:0000256" key="6">
    <source>
        <dbReference type="SAM" id="Phobius"/>
    </source>
</evidence>
<keyword evidence="4 6" id="KW-0472">Membrane</keyword>
<dbReference type="SUPFAM" id="SSF103473">
    <property type="entry name" value="MFS general substrate transporter"/>
    <property type="match status" value="1"/>
</dbReference>
<keyword evidence="5" id="KW-0046">Antibiotic resistance</keyword>
<feature type="transmembrane region" description="Helical" evidence="6">
    <location>
        <begin position="201"/>
        <end position="219"/>
    </location>
</feature>
<feature type="transmembrane region" description="Helical" evidence="6">
    <location>
        <begin position="353"/>
        <end position="379"/>
    </location>
</feature>
<reference evidence="8 9" key="1">
    <citation type="journal article" date="2015" name="Int. J. Syst. Evol. Microbiol.">
        <title>Streptomyces gilvifuscus sp. nov., an actinomycete that produces antibacterial compounds isolated from soil.</title>
        <authorList>
            <person name="Nguyen T.M."/>
            <person name="Kim J."/>
        </authorList>
    </citation>
    <scope>NUCLEOTIDE SEQUENCE [LARGE SCALE GENOMIC DNA]</scope>
    <source>
        <strain evidence="8 9">T113</strain>
    </source>
</reference>
<dbReference type="Gene3D" id="1.20.1250.20">
    <property type="entry name" value="MFS general substrate transporter like domains"/>
    <property type="match status" value="1"/>
</dbReference>
<dbReference type="RefSeq" id="WP_272176812.1">
    <property type="nucleotide sequence ID" value="NZ_JAQOSK010000010.1"/>
</dbReference>
<proteinExistence type="predicted"/>
<feature type="transmembrane region" description="Helical" evidence="6">
    <location>
        <begin position="303"/>
        <end position="324"/>
    </location>
</feature>
<dbReference type="PROSITE" id="PS50850">
    <property type="entry name" value="MFS"/>
    <property type="match status" value="1"/>
</dbReference>
<keyword evidence="9" id="KW-1185">Reference proteome</keyword>
<dbReference type="PANTHER" id="PTHR42718:SF42">
    <property type="entry name" value="EXPORT PROTEIN"/>
    <property type="match status" value="1"/>
</dbReference>
<evidence type="ECO:0000256" key="3">
    <source>
        <dbReference type="ARBA" id="ARBA00022989"/>
    </source>
</evidence>
<name>A0ABT5FZ58_9ACTN</name>
<comment type="caution">
    <text evidence="8">The sequence shown here is derived from an EMBL/GenBank/DDBJ whole genome shotgun (WGS) entry which is preliminary data.</text>
</comment>
<evidence type="ECO:0000256" key="5">
    <source>
        <dbReference type="ARBA" id="ARBA00023251"/>
    </source>
</evidence>
<dbReference type="EMBL" id="JAQOSK010000010">
    <property type="protein sequence ID" value="MDC2957834.1"/>
    <property type="molecule type" value="Genomic_DNA"/>
</dbReference>
<feature type="transmembrane region" description="Helical" evidence="6">
    <location>
        <begin position="225"/>
        <end position="245"/>
    </location>
</feature>